<dbReference type="Proteomes" id="UP000664859">
    <property type="component" value="Unassembled WGS sequence"/>
</dbReference>
<dbReference type="InterPro" id="IPR013083">
    <property type="entry name" value="Znf_RING/FYVE/PHD"/>
</dbReference>
<dbReference type="InterPro" id="IPR000306">
    <property type="entry name" value="Znf_FYVE"/>
</dbReference>
<evidence type="ECO:0000256" key="4">
    <source>
        <dbReference type="PROSITE-ProRule" id="PRU00091"/>
    </source>
</evidence>
<evidence type="ECO:0000256" key="3">
    <source>
        <dbReference type="ARBA" id="ARBA00022833"/>
    </source>
</evidence>
<evidence type="ECO:0000313" key="7">
    <source>
        <dbReference type="Proteomes" id="UP000664859"/>
    </source>
</evidence>
<gene>
    <name evidence="6" type="ORF">JKP88DRAFT_169114</name>
</gene>
<evidence type="ECO:0000256" key="2">
    <source>
        <dbReference type="ARBA" id="ARBA00022771"/>
    </source>
</evidence>
<dbReference type="EMBL" id="JAFCMP010000517">
    <property type="protein sequence ID" value="KAG5178169.1"/>
    <property type="molecule type" value="Genomic_DNA"/>
</dbReference>
<evidence type="ECO:0000259" key="5">
    <source>
        <dbReference type="PROSITE" id="PS50178"/>
    </source>
</evidence>
<dbReference type="InterPro" id="IPR017455">
    <property type="entry name" value="Znf_FYVE-rel"/>
</dbReference>
<accession>A0A835YN18</accession>
<sequence length="88" mass="9627">MSNSSKWVLDTNLRECAVCLREFGTNKPAASNKTHCRYCGGVYCRACCYECLSVPAEDVVQAPQEGPGFDPAAPQRVCVRCAEVSLHQ</sequence>
<reference evidence="6" key="1">
    <citation type="submission" date="2021-02" db="EMBL/GenBank/DDBJ databases">
        <title>First Annotated Genome of the Yellow-green Alga Tribonema minus.</title>
        <authorList>
            <person name="Mahan K.M."/>
        </authorList>
    </citation>
    <scope>NUCLEOTIDE SEQUENCE</scope>
    <source>
        <strain evidence="6">UTEX B ZZ1240</strain>
    </source>
</reference>
<dbReference type="OrthoDB" id="443981at2759"/>
<protein>
    <recommendedName>
        <fullName evidence="5">FYVE-type domain-containing protein</fullName>
    </recommendedName>
</protein>
<dbReference type="Pfam" id="PF01363">
    <property type="entry name" value="FYVE"/>
    <property type="match status" value="1"/>
</dbReference>
<dbReference type="AlphaFoldDB" id="A0A835YN18"/>
<organism evidence="6 7">
    <name type="scientific">Tribonema minus</name>
    <dbReference type="NCBI Taxonomy" id="303371"/>
    <lineage>
        <taxon>Eukaryota</taxon>
        <taxon>Sar</taxon>
        <taxon>Stramenopiles</taxon>
        <taxon>Ochrophyta</taxon>
        <taxon>PX clade</taxon>
        <taxon>Xanthophyceae</taxon>
        <taxon>Tribonematales</taxon>
        <taxon>Tribonemataceae</taxon>
        <taxon>Tribonema</taxon>
    </lineage>
</organism>
<comment type="caution">
    <text evidence="6">The sequence shown here is derived from an EMBL/GenBank/DDBJ whole genome shotgun (WGS) entry which is preliminary data.</text>
</comment>
<dbReference type="InterPro" id="IPR011011">
    <property type="entry name" value="Znf_FYVE_PHD"/>
</dbReference>
<dbReference type="SUPFAM" id="SSF57903">
    <property type="entry name" value="FYVE/PHD zinc finger"/>
    <property type="match status" value="1"/>
</dbReference>
<name>A0A835YN18_9STRA</name>
<proteinExistence type="predicted"/>
<dbReference type="Gene3D" id="3.30.40.10">
    <property type="entry name" value="Zinc/RING finger domain, C3HC4 (zinc finger)"/>
    <property type="match status" value="1"/>
</dbReference>
<feature type="domain" description="FYVE-type" evidence="5">
    <location>
        <begin position="10"/>
        <end position="83"/>
    </location>
</feature>
<keyword evidence="1" id="KW-0479">Metal-binding</keyword>
<evidence type="ECO:0000256" key="1">
    <source>
        <dbReference type="ARBA" id="ARBA00022723"/>
    </source>
</evidence>
<keyword evidence="2 4" id="KW-0863">Zinc-finger</keyword>
<dbReference type="SMART" id="SM00064">
    <property type="entry name" value="FYVE"/>
    <property type="match status" value="1"/>
</dbReference>
<keyword evidence="7" id="KW-1185">Reference proteome</keyword>
<dbReference type="PROSITE" id="PS50178">
    <property type="entry name" value="ZF_FYVE"/>
    <property type="match status" value="1"/>
</dbReference>
<evidence type="ECO:0000313" key="6">
    <source>
        <dbReference type="EMBL" id="KAG5178169.1"/>
    </source>
</evidence>
<keyword evidence="3" id="KW-0862">Zinc</keyword>
<dbReference type="GO" id="GO:0008270">
    <property type="term" value="F:zinc ion binding"/>
    <property type="evidence" value="ECO:0007669"/>
    <property type="project" value="UniProtKB-KW"/>
</dbReference>